<keyword evidence="1" id="KW-0732">Signal</keyword>
<organism evidence="2 3">
    <name type="scientific">Vibrio quintilis</name>
    <dbReference type="NCBI Taxonomy" id="1117707"/>
    <lineage>
        <taxon>Bacteria</taxon>
        <taxon>Pseudomonadati</taxon>
        <taxon>Pseudomonadota</taxon>
        <taxon>Gammaproteobacteria</taxon>
        <taxon>Vibrionales</taxon>
        <taxon>Vibrionaceae</taxon>
        <taxon>Vibrio</taxon>
    </lineage>
</organism>
<reference evidence="3" key="1">
    <citation type="submission" date="2016-12" db="EMBL/GenBank/DDBJ databases">
        <authorList>
            <person name="Rodrigo-Torres L."/>
            <person name="Arahal R.D."/>
            <person name="Lucena T."/>
        </authorList>
    </citation>
    <scope>NUCLEOTIDE SEQUENCE [LARGE SCALE GENOMIC DNA]</scope>
</reference>
<dbReference type="InterPro" id="IPR010438">
    <property type="entry name" value="Lambda_Bor"/>
</dbReference>
<accession>A0A1M7YR23</accession>
<feature type="chain" id="PRO_5012342205" evidence="1">
    <location>
        <begin position="21"/>
        <end position="97"/>
    </location>
</feature>
<sequence length="97" mass="10441">MKRKILPAILCAVLLGGCSAQTFLVNGSNGEVPTSQKSQHFFVYGIGQEQETNAAEVCGGVDKVIKVEAQQTFINGLLGVITFGIYTPRDAKVYCKM</sequence>
<dbReference type="AlphaFoldDB" id="A0A1M7YR23"/>
<keyword evidence="3" id="KW-1185">Reference proteome</keyword>
<feature type="signal peptide" evidence="1">
    <location>
        <begin position="1"/>
        <end position="20"/>
    </location>
</feature>
<evidence type="ECO:0000313" key="2">
    <source>
        <dbReference type="EMBL" id="SHO55082.1"/>
    </source>
</evidence>
<dbReference type="STRING" id="1117707.VQ7734_00801"/>
<gene>
    <name evidence="2" type="ORF">VQ7734_00801</name>
</gene>
<dbReference type="PROSITE" id="PS51257">
    <property type="entry name" value="PROKAR_LIPOPROTEIN"/>
    <property type="match status" value="1"/>
</dbReference>
<dbReference type="OrthoDB" id="332829at2"/>
<dbReference type="EMBL" id="FRFG01000011">
    <property type="protein sequence ID" value="SHO55082.1"/>
    <property type="molecule type" value="Genomic_DNA"/>
</dbReference>
<name>A0A1M7YR23_9VIBR</name>
<protein>
    <submittedName>
        <fullName evidence="2">Bor protein</fullName>
    </submittedName>
</protein>
<dbReference type="Proteomes" id="UP000184600">
    <property type="component" value="Unassembled WGS sequence"/>
</dbReference>
<proteinExistence type="predicted"/>
<dbReference type="RefSeq" id="WP_073579982.1">
    <property type="nucleotide sequence ID" value="NZ_AP024897.1"/>
</dbReference>
<evidence type="ECO:0000256" key="1">
    <source>
        <dbReference type="SAM" id="SignalP"/>
    </source>
</evidence>
<dbReference type="Pfam" id="PF06291">
    <property type="entry name" value="Lambda_Bor"/>
    <property type="match status" value="1"/>
</dbReference>
<evidence type="ECO:0000313" key="3">
    <source>
        <dbReference type="Proteomes" id="UP000184600"/>
    </source>
</evidence>